<evidence type="ECO:0000256" key="11">
    <source>
        <dbReference type="ARBA" id="ARBA00023136"/>
    </source>
</evidence>
<evidence type="ECO:0000256" key="5">
    <source>
        <dbReference type="ARBA" id="ARBA00013125"/>
    </source>
</evidence>
<evidence type="ECO:0000259" key="17">
    <source>
        <dbReference type="Pfam" id="PF05199"/>
    </source>
</evidence>
<keyword evidence="18" id="KW-1185">Reference proteome</keyword>
<dbReference type="InterPro" id="IPR012400">
    <property type="entry name" value="Long_Oxdase"/>
</dbReference>
<dbReference type="GO" id="GO:0046577">
    <property type="term" value="F:long-chain-alcohol oxidase activity"/>
    <property type="evidence" value="ECO:0007669"/>
    <property type="project" value="UniProtKB-EC"/>
</dbReference>
<feature type="compositionally biased region" description="Gly residues" evidence="15">
    <location>
        <begin position="33"/>
        <end position="42"/>
    </location>
</feature>
<dbReference type="EC" id="1.1.3.20" evidence="5 12"/>
<organism evidence="18 19">
    <name type="scientific">Spinacia oleracea</name>
    <name type="common">Spinach</name>
    <dbReference type="NCBI Taxonomy" id="3562"/>
    <lineage>
        <taxon>Eukaryota</taxon>
        <taxon>Viridiplantae</taxon>
        <taxon>Streptophyta</taxon>
        <taxon>Embryophyta</taxon>
        <taxon>Tracheophyta</taxon>
        <taxon>Spermatophyta</taxon>
        <taxon>Magnoliopsida</taxon>
        <taxon>eudicotyledons</taxon>
        <taxon>Gunneridae</taxon>
        <taxon>Pentapetalae</taxon>
        <taxon>Caryophyllales</taxon>
        <taxon>Chenopodiaceae</taxon>
        <taxon>Chenopodioideae</taxon>
        <taxon>Anserineae</taxon>
        <taxon>Spinacia</taxon>
    </lineage>
</organism>
<feature type="binding site" evidence="14">
    <location>
        <begin position="268"/>
        <end position="283"/>
    </location>
    <ligand>
        <name>FAD</name>
        <dbReference type="ChEBI" id="CHEBI:57692"/>
    </ligand>
</feature>
<feature type="domain" description="Glucose-methanol-choline oxidoreductase C-terminal" evidence="17">
    <location>
        <begin position="627"/>
        <end position="755"/>
    </location>
</feature>
<evidence type="ECO:0000256" key="3">
    <source>
        <dbReference type="ARBA" id="ARBA00004370"/>
    </source>
</evidence>
<protein>
    <recommendedName>
        <fullName evidence="5 12">Long-chain-alcohol oxidase</fullName>
        <ecNumber evidence="5 12">1.1.3.20</ecNumber>
    </recommendedName>
</protein>
<evidence type="ECO:0000313" key="19">
    <source>
        <dbReference type="RefSeq" id="XP_021847354.1"/>
    </source>
</evidence>
<dbReference type="GO" id="GO:0016020">
    <property type="term" value="C:membrane"/>
    <property type="evidence" value="ECO:0007669"/>
    <property type="project" value="UniProtKB-SubCell"/>
</dbReference>
<feature type="active site" description="Proton acceptor" evidence="13">
    <location>
        <position position="706"/>
    </location>
</feature>
<evidence type="ECO:0000259" key="16">
    <source>
        <dbReference type="Pfam" id="PF00732"/>
    </source>
</evidence>
<proteinExistence type="inferred from homology"/>
<evidence type="ECO:0000256" key="7">
    <source>
        <dbReference type="ARBA" id="ARBA00022692"/>
    </source>
</evidence>
<evidence type="ECO:0000256" key="8">
    <source>
        <dbReference type="ARBA" id="ARBA00022827"/>
    </source>
</evidence>
<gene>
    <name evidence="19" type="primary">LOC110787088</name>
</gene>
<keyword evidence="11 12" id="KW-0472">Membrane</keyword>
<reference evidence="19" key="2">
    <citation type="submission" date="2025-08" db="UniProtKB">
        <authorList>
            <consortium name="RefSeq"/>
        </authorList>
    </citation>
    <scope>IDENTIFICATION</scope>
    <source>
        <tissue evidence="19">Leaf</tissue>
    </source>
</reference>
<keyword evidence="6" id="KW-0285">Flavoprotein</keyword>
<dbReference type="InterPro" id="IPR036188">
    <property type="entry name" value="FAD/NAD-bd_sf"/>
</dbReference>
<dbReference type="Gene3D" id="3.50.50.60">
    <property type="entry name" value="FAD/NAD(P)-binding domain"/>
    <property type="match status" value="2"/>
</dbReference>
<keyword evidence="8 14" id="KW-0274">FAD</keyword>
<dbReference type="RefSeq" id="XP_021847354.1">
    <property type="nucleotide sequence ID" value="XM_021991662.2"/>
</dbReference>
<name>A0A9R0IFV1_SPIOL</name>
<dbReference type="Proteomes" id="UP000813463">
    <property type="component" value="Chromosome 6"/>
</dbReference>
<accession>A0A9R0IFV1</accession>
<feature type="domain" description="Glucose-methanol-choline oxidoreductase N-terminal" evidence="16">
    <location>
        <begin position="316"/>
        <end position="531"/>
    </location>
</feature>
<evidence type="ECO:0000256" key="10">
    <source>
        <dbReference type="ARBA" id="ARBA00023002"/>
    </source>
</evidence>
<dbReference type="PANTHER" id="PTHR46056">
    <property type="entry name" value="LONG-CHAIN-ALCOHOL OXIDASE"/>
    <property type="match status" value="1"/>
</dbReference>
<feature type="region of interest" description="Disordered" evidence="15">
    <location>
        <begin position="20"/>
        <end position="42"/>
    </location>
</feature>
<comment type="function">
    <text evidence="2 12">Long-chain fatty alcohol oxidase involved in the omega-oxidation pathway of lipid degradation.</text>
</comment>
<comment type="similarity">
    <text evidence="4 12">Belongs to the GMC oxidoreductase family.</text>
</comment>
<evidence type="ECO:0000256" key="12">
    <source>
        <dbReference type="PIRNR" id="PIRNR028937"/>
    </source>
</evidence>
<evidence type="ECO:0000256" key="13">
    <source>
        <dbReference type="PIRSR" id="PIRSR028937-1"/>
    </source>
</evidence>
<dbReference type="PIRSF" id="PIRSF028937">
    <property type="entry name" value="Lg_Ch_AO"/>
    <property type="match status" value="1"/>
</dbReference>
<dbReference type="KEGG" id="soe:110787088"/>
<evidence type="ECO:0000256" key="15">
    <source>
        <dbReference type="SAM" id="MobiDB-lite"/>
    </source>
</evidence>
<keyword evidence="7" id="KW-0812">Transmembrane</keyword>
<dbReference type="SUPFAM" id="SSF51905">
    <property type="entry name" value="FAD/NAD(P)-binding domain"/>
    <property type="match status" value="1"/>
</dbReference>
<reference evidence="18" key="1">
    <citation type="journal article" date="2021" name="Nat. Commun.">
        <title>Genomic analyses provide insights into spinach domestication and the genetic basis of agronomic traits.</title>
        <authorList>
            <person name="Cai X."/>
            <person name="Sun X."/>
            <person name="Xu C."/>
            <person name="Sun H."/>
            <person name="Wang X."/>
            <person name="Ge C."/>
            <person name="Zhang Z."/>
            <person name="Wang Q."/>
            <person name="Fei Z."/>
            <person name="Jiao C."/>
            <person name="Wang Q."/>
        </authorList>
    </citation>
    <scope>NUCLEOTIDE SEQUENCE [LARGE SCALE GENOMIC DNA]</scope>
    <source>
        <strain evidence="18">cv. Varoflay</strain>
    </source>
</reference>
<dbReference type="PANTHER" id="PTHR46056:SF12">
    <property type="entry name" value="LONG-CHAIN-ALCOHOL OXIDASE"/>
    <property type="match status" value="1"/>
</dbReference>
<dbReference type="GeneID" id="110787088"/>
<dbReference type="Pfam" id="PF00732">
    <property type="entry name" value="GMC_oxred_N"/>
    <property type="match status" value="1"/>
</dbReference>
<evidence type="ECO:0000256" key="9">
    <source>
        <dbReference type="ARBA" id="ARBA00022989"/>
    </source>
</evidence>
<dbReference type="GO" id="GO:0050660">
    <property type="term" value="F:flavin adenine dinucleotide binding"/>
    <property type="evidence" value="ECO:0007669"/>
    <property type="project" value="InterPro"/>
</dbReference>
<comment type="catalytic activity">
    <reaction evidence="1 12">
        <text>a long-chain primary fatty alcohol + O2 = a long-chain fatty aldehyde + H2O2</text>
        <dbReference type="Rhea" id="RHEA:22756"/>
        <dbReference type="ChEBI" id="CHEBI:15379"/>
        <dbReference type="ChEBI" id="CHEBI:16240"/>
        <dbReference type="ChEBI" id="CHEBI:17176"/>
        <dbReference type="ChEBI" id="CHEBI:77396"/>
        <dbReference type="EC" id="1.1.3.20"/>
    </reaction>
</comment>
<comment type="subcellular location">
    <subcellularLocation>
        <location evidence="3 12">Membrane</location>
    </subcellularLocation>
</comment>
<evidence type="ECO:0000256" key="14">
    <source>
        <dbReference type="PIRSR" id="PIRSR028937-2"/>
    </source>
</evidence>
<dbReference type="InterPro" id="IPR000172">
    <property type="entry name" value="GMC_OxRdtase_N"/>
</dbReference>
<evidence type="ECO:0000256" key="4">
    <source>
        <dbReference type="ARBA" id="ARBA00010790"/>
    </source>
</evidence>
<keyword evidence="10 12" id="KW-0560">Oxidoreductase</keyword>
<evidence type="ECO:0000313" key="18">
    <source>
        <dbReference type="Proteomes" id="UP000813463"/>
    </source>
</evidence>
<sequence length="774" mass="83814">MCKLIEGANQATKSATMDMDCHPLLKGGRNPEKGGGGDGDYGGSSGGFKHGFSASEIQTLASLCEAVIPSLPPSSVTQEIKSINPKEAVFSFFGASASQSTIPDEVAELITKRGVTEAVVLIRVVMKLLSSRLGTLLLCGRHCLEWKWPFINKVSEMSLDKREKLLQRWSTESYWTSLRVVFLFIKVATSFVFYSRVDGNAKNPAWEAIGYKVDTRKPSVNSQEEKPLEKGIIDCRKLSDSTLVQAFQEKGLKVAEDVNQQGVIKIKCDVVIVGSGCGGGVAAAILANQGHKVVVLERGNYFAPGEYSSLEGPSLNELYMSGGLFTTLDGKMTIFAGSTVGGGSAVNWSASIRTPDDVLKDWSVNHKLPMFGSPDYKSAMNEVWKRLGVTEDCSEEGFQNLILRKGCDDLGLKVEKVPRNTSKDHYCGSCSYGCRTGDKKGTDTTWLVDAVSKGAVILTGCNADKFILKQEKRRKKCLGVQATLSSKDVSKKIYIEAKVSISACGSLATPPLLISSGLQNSNIGTNLHLHPTLLAWGYFPESETTPVFKGKCYEGGIITSIHKVVSDKSQVDTIIEASALGPAAFSSLMPWVSGLDFKERMVKYGRTASLFALVRDQSTGEVKKEGRVKYHLNQVDKEKLKKGLRQCMRILIAAGAVEVGTYRSDGQSLKCKGLKDEEVEEFLDTVIAPGGARSRTEKWTIYGCAHQMGSCRMGVSEEEGAVDENGESWEAKGLYVCDGSVLPTALGVNPMITIESTAYCISTGIARVLKQGNI</sequence>
<dbReference type="OrthoDB" id="269227at2759"/>
<dbReference type="Pfam" id="PF05199">
    <property type="entry name" value="GMC_oxred_C"/>
    <property type="match status" value="1"/>
</dbReference>
<evidence type="ECO:0000256" key="1">
    <source>
        <dbReference type="ARBA" id="ARBA00000920"/>
    </source>
</evidence>
<evidence type="ECO:0000256" key="6">
    <source>
        <dbReference type="ARBA" id="ARBA00022630"/>
    </source>
</evidence>
<dbReference type="Pfam" id="PF13450">
    <property type="entry name" value="NAD_binding_8"/>
    <property type="match status" value="1"/>
</dbReference>
<dbReference type="AlphaFoldDB" id="A0A9R0IFV1"/>
<evidence type="ECO:0000256" key="2">
    <source>
        <dbReference type="ARBA" id="ARBA00003842"/>
    </source>
</evidence>
<keyword evidence="9" id="KW-1133">Transmembrane helix</keyword>
<dbReference type="InterPro" id="IPR007867">
    <property type="entry name" value="GMC_OxRtase_C"/>
</dbReference>